<reference evidence="1" key="1">
    <citation type="submission" date="2021-02" db="EMBL/GenBank/DDBJ databases">
        <title>Comparative genomics reveals that relaxation of natural selection precedes convergent phenotypic evolution of cavefish.</title>
        <authorList>
            <person name="Peng Z."/>
        </authorList>
    </citation>
    <scope>NUCLEOTIDE SEQUENCE</scope>
    <source>
        <tissue evidence="1">Muscle</tissue>
    </source>
</reference>
<accession>A0A9W7T6H0</accession>
<dbReference type="EMBL" id="JAFHDT010000025">
    <property type="protein sequence ID" value="KAI7790823.1"/>
    <property type="molecule type" value="Genomic_DNA"/>
</dbReference>
<proteinExistence type="predicted"/>
<keyword evidence="2" id="KW-1185">Reference proteome</keyword>
<name>A0A9W7T6H0_TRIRA</name>
<dbReference type="Proteomes" id="UP001059041">
    <property type="component" value="Linkage Group LG25"/>
</dbReference>
<evidence type="ECO:0000313" key="2">
    <source>
        <dbReference type="Proteomes" id="UP001059041"/>
    </source>
</evidence>
<evidence type="ECO:0000313" key="1">
    <source>
        <dbReference type="EMBL" id="KAI7790823.1"/>
    </source>
</evidence>
<comment type="caution">
    <text evidence="1">The sequence shown here is derived from an EMBL/GenBank/DDBJ whole genome shotgun (WGS) entry which is preliminary data.</text>
</comment>
<protein>
    <submittedName>
        <fullName evidence="1">Uncharacterized protein</fullName>
    </submittedName>
</protein>
<gene>
    <name evidence="1" type="ORF">IRJ41_002145</name>
</gene>
<dbReference type="AlphaFoldDB" id="A0A9W7T6H0"/>
<sequence length="147" mass="17031">MAGERVEKGCSACSARLAAMATSQVPRRQEPTPYMQLIEKLAEEEQALYPPYVIEFEESSESEVSVKAKTSEELKEQYLKNCMIEAERPRFIVIIPHCRRRVQKLSRCTQTIPPVVEKPLSNRERRAKAVKSFFRKKWKAVKRIFGN</sequence>
<organism evidence="1 2">
    <name type="scientific">Triplophysa rosa</name>
    <name type="common">Cave loach</name>
    <dbReference type="NCBI Taxonomy" id="992332"/>
    <lineage>
        <taxon>Eukaryota</taxon>
        <taxon>Metazoa</taxon>
        <taxon>Chordata</taxon>
        <taxon>Craniata</taxon>
        <taxon>Vertebrata</taxon>
        <taxon>Euteleostomi</taxon>
        <taxon>Actinopterygii</taxon>
        <taxon>Neopterygii</taxon>
        <taxon>Teleostei</taxon>
        <taxon>Ostariophysi</taxon>
        <taxon>Cypriniformes</taxon>
        <taxon>Nemacheilidae</taxon>
        <taxon>Triplophysa</taxon>
    </lineage>
</organism>